<dbReference type="InterPro" id="IPR001680">
    <property type="entry name" value="WD40_rpt"/>
</dbReference>
<dbReference type="SMART" id="SM00320">
    <property type="entry name" value="WD40"/>
    <property type="match status" value="4"/>
</dbReference>
<keyword evidence="6" id="KW-1185">Reference proteome</keyword>
<gene>
    <name evidence="5" type="ORF">WICANDRAFT_78967</name>
</gene>
<dbReference type="InterPro" id="IPR051510">
    <property type="entry name" value="SKI8"/>
</dbReference>
<dbReference type="PANTHER" id="PTHR44090">
    <property type="entry name" value="WD REPEAT-CONTAINING PROTEIN 61"/>
    <property type="match status" value="1"/>
</dbReference>
<feature type="repeat" description="WD" evidence="3">
    <location>
        <begin position="274"/>
        <end position="315"/>
    </location>
</feature>
<dbReference type="InterPro" id="IPR019775">
    <property type="entry name" value="WD40_repeat_CS"/>
</dbReference>
<evidence type="ECO:0000256" key="1">
    <source>
        <dbReference type="ARBA" id="ARBA00022574"/>
    </source>
</evidence>
<proteinExistence type="predicted"/>
<keyword evidence="2" id="KW-0677">Repeat</keyword>
<dbReference type="STRING" id="683960.A0A1E3P4N5"/>
<dbReference type="Proteomes" id="UP000094112">
    <property type="component" value="Unassembled WGS sequence"/>
</dbReference>
<evidence type="ECO:0000313" key="6">
    <source>
        <dbReference type="Proteomes" id="UP000094112"/>
    </source>
</evidence>
<organism evidence="5 6">
    <name type="scientific">Wickerhamomyces anomalus (strain ATCC 58044 / CBS 1984 / NCYC 433 / NRRL Y-366-8)</name>
    <name type="common">Yeast</name>
    <name type="synonym">Hansenula anomala</name>
    <dbReference type="NCBI Taxonomy" id="683960"/>
    <lineage>
        <taxon>Eukaryota</taxon>
        <taxon>Fungi</taxon>
        <taxon>Dikarya</taxon>
        <taxon>Ascomycota</taxon>
        <taxon>Saccharomycotina</taxon>
        <taxon>Saccharomycetes</taxon>
        <taxon>Phaffomycetales</taxon>
        <taxon>Wickerhamomycetaceae</taxon>
        <taxon>Wickerhamomyces</taxon>
    </lineage>
</organism>
<accession>A0A1E3P4N5</accession>
<sequence>MPKQYISTNNAGAAHKSDIYSVAISKPYTITASGDGYLKFWSNNVTETDVVKENVKEQFVHKTGLHHVAVFEDIVETTKIAIVATVSFSGEIFFFVVNSLDGSIEPLEVDLGTKSKDAYWAIQWSKDEEGQNHKFAATQATGATKIWTFTIESINKITFSLHGTIAAQTKTFATALDLSSSNNLLATGFQNGDVVLTQTETSKPVYTFHNFGLKGSAQSSSTIRSVKFSPLGTLLAIASDSGSYGTITLYDTVYGENVGSFTIPSHSSQVPIGAFAHDGWVFEIDFNETGEFLASAGYDGRIRVWNITTREREATLALSPTDFDDEDIAAEDENASSSAIGVKFIKKGTRGGAGGDNNDGLVVISLDRGIRWFREAGGI</sequence>
<feature type="domain" description="Anaphase-promoting complex subunit 4-like WD40" evidence="4">
    <location>
        <begin position="178"/>
        <end position="266"/>
    </location>
</feature>
<dbReference type="GO" id="GO:0000228">
    <property type="term" value="C:nuclear chromosome"/>
    <property type="evidence" value="ECO:0007669"/>
    <property type="project" value="EnsemblFungi"/>
</dbReference>
<dbReference type="GO" id="GO:0007131">
    <property type="term" value="P:reciprocal meiotic recombination"/>
    <property type="evidence" value="ECO:0007669"/>
    <property type="project" value="EnsemblFungi"/>
</dbReference>
<dbReference type="SUPFAM" id="SSF50978">
    <property type="entry name" value="WD40 repeat-like"/>
    <property type="match status" value="1"/>
</dbReference>
<dbReference type="PROSITE" id="PS50082">
    <property type="entry name" value="WD_REPEATS_2"/>
    <property type="match status" value="1"/>
</dbReference>
<dbReference type="InterPro" id="IPR024977">
    <property type="entry name" value="Apc4-like_WD40_dom"/>
</dbReference>
<dbReference type="RefSeq" id="XP_019039572.1">
    <property type="nucleotide sequence ID" value="XM_019184814.1"/>
</dbReference>
<dbReference type="InterPro" id="IPR036322">
    <property type="entry name" value="WD40_repeat_dom_sf"/>
</dbReference>
<evidence type="ECO:0000259" key="4">
    <source>
        <dbReference type="Pfam" id="PF12894"/>
    </source>
</evidence>
<reference evidence="5 6" key="1">
    <citation type="journal article" date="2016" name="Proc. Natl. Acad. Sci. U.S.A.">
        <title>Comparative genomics of biotechnologically important yeasts.</title>
        <authorList>
            <person name="Riley R."/>
            <person name="Haridas S."/>
            <person name="Wolfe K.H."/>
            <person name="Lopes M.R."/>
            <person name="Hittinger C.T."/>
            <person name="Goeker M."/>
            <person name="Salamov A.A."/>
            <person name="Wisecaver J.H."/>
            <person name="Long T.M."/>
            <person name="Calvey C.H."/>
            <person name="Aerts A.L."/>
            <person name="Barry K.W."/>
            <person name="Choi C."/>
            <person name="Clum A."/>
            <person name="Coughlan A.Y."/>
            <person name="Deshpande S."/>
            <person name="Douglass A.P."/>
            <person name="Hanson S.J."/>
            <person name="Klenk H.-P."/>
            <person name="LaButti K.M."/>
            <person name="Lapidus A."/>
            <person name="Lindquist E.A."/>
            <person name="Lipzen A.M."/>
            <person name="Meier-Kolthoff J.P."/>
            <person name="Ohm R.A."/>
            <person name="Otillar R.P."/>
            <person name="Pangilinan J.L."/>
            <person name="Peng Y."/>
            <person name="Rokas A."/>
            <person name="Rosa C.A."/>
            <person name="Scheuner C."/>
            <person name="Sibirny A.A."/>
            <person name="Slot J.C."/>
            <person name="Stielow J.B."/>
            <person name="Sun H."/>
            <person name="Kurtzman C.P."/>
            <person name="Blackwell M."/>
            <person name="Grigoriev I.V."/>
            <person name="Jeffries T.W."/>
        </authorList>
    </citation>
    <scope>NUCLEOTIDE SEQUENCE [LARGE SCALE GENOMIC DNA]</scope>
    <source>
        <strain evidence="6">ATCC 58044 / CBS 1984 / NCYC 433 / NRRL Y-366-8</strain>
    </source>
</reference>
<dbReference type="EMBL" id="KV454210">
    <property type="protein sequence ID" value="ODQ60365.1"/>
    <property type="molecule type" value="Genomic_DNA"/>
</dbReference>
<dbReference type="Gene3D" id="2.130.10.10">
    <property type="entry name" value="YVTN repeat-like/Quinoprotein amine dehydrogenase"/>
    <property type="match status" value="1"/>
</dbReference>
<dbReference type="InterPro" id="IPR015943">
    <property type="entry name" value="WD40/YVTN_repeat-like_dom_sf"/>
</dbReference>
<name>A0A1E3P4N5_WICAA</name>
<dbReference type="PANTHER" id="PTHR44090:SF1">
    <property type="entry name" value="SUPERKILLER COMPLEX PROTEIN 8"/>
    <property type="match status" value="1"/>
</dbReference>
<dbReference type="GO" id="GO:0070478">
    <property type="term" value="P:nuclear-transcribed mRNA catabolic process, 3'-5' exonucleolytic nonsense-mediated decay"/>
    <property type="evidence" value="ECO:0007669"/>
    <property type="project" value="EnsemblFungi"/>
</dbReference>
<dbReference type="PROSITE" id="PS50294">
    <property type="entry name" value="WD_REPEATS_REGION"/>
    <property type="match status" value="1"/>
</dbReference>
<dbReference type="GeneID" id="30202060"/>
<keyword evidence="1 3" id="KW-0853">WD repeat</keyword>
<dbReference type="GO" id="GO:0070481">
    <property type="term" value="P:nuclear-transcribed mRNA catabolic process, non-stop decay"/>
    <property type="evidence" value="ECO:0007669"/>
    <property type="project" value="EnsemblFungi"/>
</dbReference>
<dbReference type="PROSITE" id="PS00678">
    <property type="entry name" value="WD_REPEATS_1"/>
    <property type="match status" value="1"/>
</dbReference>
<evidence type="ECO:0000256" key="3">
    <source>
        <dbReference type="PROSITE-ProRule" id="PRU00221"/>
    </source>
</evidence>
<dbReference type="AlphaFoldDB" id="A0A1E3P4N5"/>
<dbReference type="Pfam" id="PF00400">
    <property type="entry name" value="WD40"/>
    <property type="match status" value="2"/>
</dbReference>
<dbReference type="Pfam" id="PF12894">
    <property type="entry name" value="ANAPC4_WD40"/>
    <property type="match status" value="1"/>
</dbReference>
<dbReference type="GO" id="GO:0065004">
    <property type="term" value="P:protein-DNA complex assembly"/>
    <property type="evidence" value="ECO:0007669"/>
    <property type="project" value="EnsemblFungi"/>
</dbReference>
<evidence type="ECO:0000313" key="5">
    <source>
        <dbReference type="EMBL" id="ODQ60365.1"/>
    </source>
</evidence>
<dbReference type="GO" id="GO:0055087">
    <property type="term" value="C:Ski complex"/>
    <property type="evidence" value="ECO:0007669"/>
    <property type="project" value="EnsemblFungi"/>
</dbReference>
<dbReference type="OrthoDB" id="10251741at2759"/>
<evidence type="ECO:0000256" key="2">
    <source>
        <dbReference type="ARBA" id="ARBA00022737"/>
    </source>
</evidence>
<protein>
    <recommendedName>
        <fullName evidence="4">Anaphase-promoting complex subunit 4-like WD40 domain-containing protein</fullName>
    </recommendedName>
</protein>